<dbReference type="Proteomes" id="UP000887458">
    <property type="component" value="Unassembled WGS sequence"/>
</dbReference>
<sequence length="121" mass="13078">MITGLGGSDLFCPSTIIAGDCLTTTTGPNLVIKRSRSASLVFDNNLDLSKSSPPFSQSSFEPGKLKLIFSNSTSLTLDLEPKLLVNFLGIEPILLKKELPTFADDVEPSPDSIKLRSIHTR</sequence>
<accession>A0ABQ8JAT6</accession>
<organism evidence="1 2">
    <name type="scientific">Dermatophagoides pteronyssinus</name>
    <name type="common">European house dust mite</name>
    <dbReference type="NCBI Taxonomy" id="6956"/>
    <lineage>
        <taxon>Eukaryota</taxon>
        <taxon>Metazoa</taxon>
        <taxon>Ecdysozoa</taxon>
        <taxon>Arthropoda</taxon>
        <taxon>Chelicerata</taxon>
        <taxon>Arachnida</taxon>
        <taxon>Acari</taxon>
        <taxon>Acariformes</taxon>
        <taxon>Sarcoptiformes</taxon>
        <taxon>Astigmata</taxon>
        <taxon>Psoroptidia</taxon>
        <taxon>Analgoidea</taxon>
        <taxon>Pyroglyphidae</taxon>
        <taxon>Dermatophagoidinae</taxon>
        <taxon>Dermatophagoides</taxon>
    </lineage>
</organism>
<protein>
    <submittedName>
        <fullName evidence="1">Uncharacterized protein</fullName>
    </submittedName>
</protein>
<keyword evidence="2" id="KW-1185">Reference proteome</keyword>
<evidence type="ECO:0000313" key="1">
    <source>
        <dbReference type="EMBL" id="KAH9419502.1"/>
    </source>
</evidence>
<dbReference type="EMBL" id="NJHN03000058">
    <property type="protein sequence ID" value="KAH9419502.1"/>
    <property type="molecule type" value="Genomic_DNA"/>
</dbReference>
<gene>
    <name evidence="1" type="ORF">DERP_009559</name>
</gene>
<proteinExistence type="predicted"/>
<evidence type="ECO:0000313" key="2">
    <source>
        <dbReference type="Proteomes" id="UP000887458"/>
    </source>
</evidence>
<reference evidence="1 2" key="1">
    <citation type="journal article" date="2018" name="J. Allergy Clin. Immunol.">
        <title>High-quality assembly of Dermatophagoides pteronyssinus genome and transcriptome reveals a wide range of novel allergens.</title>
        <authorList>
            <person name="Liu X.Y."/>
            <person name="Yang K.Y."/>
            <person name="Wang M.Q."/>
            <person name="Kwok J.S."/>
            <person name="Zeng X."/>
            <person name="Yang Z."/>
            <person name="Xiao X.J."/>
            <person name="Lau C.P."/>
            <person name="Li Y."/>
            <person name="Huang Z.M."/>
            <person name="Ba J.G."/>
            <person name="Yim A.K."/>
            <person name="Ouyang C.Y."/>
            <person name="Ngai S.M."/>
            <person name="Chan T.F."/>
            <person name="Leung E.L."/>
            <person name="Liu L."/>
            <person name="Liu Z.G."/>
            <person name="Tsui S.K."/>
        </authorList>
    </citation>
    <scope>NUCLEOTIDE SEQUENCE [LARGE SCALE GENOMIC DNA]</scope>
    <source>
        <strain evidence="1">Derp</strain>
    </source>
</reference>
<name>A0ABQ8JAT6_DERPT</name>
<reference evidence="1 2" key="2">
    <citation type="journal article" date="2022" name="Mol. Biol. Evol.">
        <title>Comparative Genomics Reveals Insights into the Divergent Evolution of Astigmatic Mites and Household Pest Adaptations.</title>
        <authorList>
            <person name="Xiong Q."/>
            <person name="Wan A.T."/>
            <person name="Liu X."/>
            <person name="Fung C.S."/>
            <person name="Xiao X."/>
            <person name="Malainual N."/>
            <person name="Hou J."/>
            <person name="Wang L."/>
            <person name="Wang M."/>
            <person name="Yang K.Y."/>
            <person name="Cui Y."/>
            <person name="Leung E.L."/>
            <person name="Nong W."/>
            <person name="Shin S.K."/>
            <person name="Au S.W."/>
            <person name="Jeong K.Y."/>
            <person name="Chew F.T."/>
            <person name="Hui J.H."/>
            <person name="Leung T.F."/>
            <person name="Tungtrongchitr A."/>
            <person name="Zhong N."/>
            <person name="Liu Z."/>
            <person name="Tsui S.K."/>
        </authorList>
    </citation>
    <scope>NUCLEOTIDE SEQUENCE [LARGE SCALE GENOMIC DNA]</scope>
    <source>
        <strain evidence="1">Derp</strain>
    </source>
</reference>
<comment type="caution">
    <text evidence="1">The sequence shown here is derived from an EMBL/GenBank/DDBJ whole genome shotgun (WGS) entry which is preliminary data.</text>
</comment>